<proteinExistence type="predicted"/>
<dbReference type="PANTHER" id="PTHR43685:SF3">
    <property type="entry name" value="SLR2126 PROTEIN"/>
    <property type="match status" value="1"/>
</dbReference>
<dbReference type="Pfam" id="PF02709">
    <property type="entry name" value="Glyco_transf_7C"/>
    <property type="match status" value="1"/>
</dbReference>
<evidence type="ECO:0000313" key="4">
    <source>
        <dbReference type="EMBL" id="CAL2084329.1"/>
    </source>
</evidence>
<evidence type="ECO:0000259" key="2">
    <source>
        <dbReference type="Pfam" id="PF00535"/>
    </source>
</evidence>
<gene>
    <name evidence="4" type="ORF">T190607A01A_20285</name>
</gene>
<sequence length="265" mass="30583">MIKISIIISYYKALDNLKLILKALNHQSSRDFEAIISEDDNNDETIQFLDKHRKDYNFSILHVNQKVDNGFRKNQMLNKSIKASNAETLVFIDGDCIPHKHFVKAYIENVQDNVMLKGRRVMLGEKITENIQQNKTIEPLKGLSVFFSDSGKKKEAIYLGNKSLLLTMKDKGLLGCNWGIQKKHLIDVNGFDEDYIRAAVGEDTDIEWRLKRNGIGSKSMKNKAIVYHLHHERSYSNEGVEKNRELLREKLKADNFVCLNGLEKR</sequence>
<organism evidence="4 5">
    <name type="scientific">Tenacibaculum platacis</name>
    <dbReference type="NCBI Taxonomy" id="3137852"/>
    <lineage>
        <taxon>Bacteria</taxon>
        <taxon>Pseudomonadati</taxon>
        <taxon>Bacteroidota</taxon>
        <taxon>Flavobacteriia</taxon>
        <taxon>Flavobacteriales</taxon>
        <taxon>Flavobacteriaceae</taxon>
        <taxon>Tenacibaculum</taxon>
    </lineage>
</organism>
<keyword evidence="5" id="KW-1185">Reference proteome</keyword>
<evidence type="ECO:0000256" key="1">
    <source>
        <dbReference type="ARBA" id="ARBA00022679"/>
    </source>
</evidence>
<protein>
    <recommendedName>
        <fullName evidence="6">Galactosyltransferase-like protein</fullName>
    </recommendedName>
</protein>
<comment type="caution">
    <text evidence="4">The sequence shown here is derived from an EMBL/GenBank/DDBJ whole genome shotgun (WGS) entry which is preliminary data.</text>
</comment>
<evidence type="ECO:0000313" key="5">
    <source>
        <dbReference type="Proteomes" id="UP001497416"/>
    </source>
</evidence>
<keyword evidence="1" id="KW-0808">Transferase</keyword>
<accession>A0ABP1EP81</accession>
<feature type="domain" description="Glycosyltransferase 2-like" evidence="2">
    <location>
        <begin position="5"/>
        <end position="136"/>
    </location>
</feature>
<dbReference type="InterPro" id="IPR029044">
    <property type="entry name" value="Nucleotide-diphossugar_trans"/>
</dbReference>
<dbReference type="InterPro" id="IPR050834">
    <property type="entry name" value="Glycosyltransf_2"/>
</dbReference>
<evidence type="ECO:0000259" key="3">
    <source>
        <dbReference type="Pfam" id="PF02709"/>
    </source>
</evidence>
<dbReference type="EMBL" id="CAXIXY010000004">
    <property type="protein sequence ID" value="CAL2084329.1"/>
    <property type="molecule type" value="Genomic_DNA"/>
</dbReference>
<dbReference type="Pfam" id="PF00535">
    <property type="entry name" value="Glycos_transf_2"/>
    <property type="match status" value="1"/>
</dbReference>
<reference evidence="4 5" key="1">
    <citation type="submission" date="2024-05" db="EMBL/GenBank/DDBJ databases">
        <authorList>
            <person name="Duchaud E."/>
        </authorList>
    </citation>
    <scope>NUCLEOTIDE SEQUENCE [LARGE SCALE GENOMIC DNA]</scope>
    <source>
        <strain evidence="4">Ena-SAMPLE-TAB-13-05-2024-13:56:06:370-140302</strain>
    </source>
</reference>
<feature type="domain" description="Galactosyltransferase C-terminal" evidence="3">
    <location>
        <begin position="171"/>
        <end position="232"/>
    </location>
</feature>
<dbReference type="InterPro" id="IPR001173">
    <property type="entry name" value="Glyco_trans_2-like"/>
</dbReference>
<dbReference type="SUPFAM" id="SSF53448">
    <property type="entry name" value="Nucleotide-diphospho-sugar transferases"/>
    <property type="match status" value="1"/>
</dbReference>
<dbReference type="Gene3D" id="3.90.550.10">
    <property type="entry name" value="Spore Coat Polysaccharide Biosynthesis Protein SpsA, Chain A"/>
    <property type="match status" value="1"/>
</dbReference>
<dbReference type="PANTHER" id="PTHR43685">
    <property type="entry name" value="GLYCOSYLTRANSFERASE"/>
    <property type="match status" value="1"/>
</dbReference>
<name>A0ABP1EP81_9FLAO</name>
<dbReference type="InterPro" id="IPR027791">
    <property type="entry name" value="Galactosyl_T_C"/>
</dbReference>
<dbReference type="Proteomes" id="UP001497416">
    <property type="component" value="Unassembled WGS sequence"/>
</dbReference>
<evidence type="ECO:0008006" key="6">
    <source>
        <dbReference type="Google" id="ProtNLM"/>
    </source>
</evidence>
<dbReference type="RefSeq" id="WP_348711722.1">
    <property type="nucleotide sequence ID" value="NZ_CAXIXY010000004.1"/>
</dbReference>